<dbReference type="AlphaFoldDB" id="A0A381XP40"/>
<dbReference type="PIRSF" id="PIRSF006232">
    <property type="entry name" value="Pirin"/>
    <property type="match status" value="1"/>
</dbReference>
<dbReference type="CDD" id="cd02247">
    <property type="entry name" value="cupin_pirin_C"/>
    <property type="match status" value="1"/>
</dbReference>
<dbReference type="InterPro" id="IPR012093">
    <property type="entry name" value="Pirin"/>
</dbReference>
<evidence type="ECO:0000259" key="2">
    <source>
        <dbReference type="Pfam" id="PF02678"/>
    </source>
</evidence>
<dbReference type="InterPro" id="IPR011051">
    <property type="entry name" value="RmlC_Cupin_sf"/>
</dbReference>
<dbReference type="EMBL" id="UINC01015793">
    <property type="protein sequence ID" value="SVA66242.1"/>
    <property type="molecule type" value="Genomic_DNA"/>
</dbReference>
<dbReference type="PANTHER" id="PTHR13903:SF8">
    <property type="entry name" value="PIRIN"/>
    <property type="match status" value="1"/>
</dbReference>
<organism evidence="4">
    <name type="scientific">marine metagenome</name>
    <dbReference type="NCBI Taxonomy" id="408172"/>
    <lineage>
        <taxon>unclassified sequences</taxon>
        <taxon>metagenomes</taxon>
        <taxon>ecological metagenomes</taxon>
    </lineage>
</organism>
<dbReference type="PANTHER" id="PTHR13903">
    <property type="entry name" value="PIRIN-RELATED"/>
    <property type="match status" value="1"/>
</dbReference>
<reference evidence="4" key="1">
    <citation type="submission" date="2018-05" db="EMBL/GenBank/DDBJ databases">
        <authorList>
            <person name="Lanie J.A."/>
            <person name="Ng W.-L."/>
            <person name="Kazmierczak K.M."/>
            <person name="Andrzejewski T.M."/>
            <person name="Davidsen T.M."/>
            <person name="Wayne K.J."/>
            <person name="Tettelin H."/>
            <person name="Glass J.I."/>
            <person name="Rusch D."/>
            <person name="Podicherti R."/>
            <person name="Tsui H.-C.T."/>
            <person name="Winkler M.E."/>
        </authorList>
    </citation>
    <scope>NUCLEOTIDE SEQUENCE</scope>
</reference>
<dbReference type="InterPro" id="IPR008778">
    <property type="entry name" value="Pirin_C_dom"/>
</dbReference>
<proteinExistence type="inferred from homology"/>
<gene>
    <name evidence="4" type="ORF">METZ01_LOCUS119096</name>
</gene>
<dbReference type="CDD" id="cd02909">
    <property type="entry name" value="cupin_pirin_N"/>
    <property type="match status" value="1"/>
</dbReference>
<feature type="domain" description="Pirin N-terminal" evidence="2">
    <location>
        <begin position="23"/>
        <end position="123"/>
    </location>
</feature>
<evidence type="ECO:0000259" key="3">
    <source>
        <dbReference type="Pfam" id="PF05726"/>
    </source>
</evidence>
<dbReference type="InterPro" id="IPR014710">
    <property type="entry name" value="RmlC-like_jellyroll"/>
</dbReference>
<evidence type="ECO:0008006" key="5">
    <source>
        <dbReference type="Google" id="ProtNLM"/>
    </source>
</evidence>
<name>A0A381XP40_9ZZZZ</name>
<accession>A0A381XP40</accession>
<evidence type="ECO:0000256" key="1">
    <source>
        <dbReference type="ARBA" id="ARBA00008416"/>
    </source>
</evidence>
<evidence type="ECO:0000313" key="4">
    <source>
        <dbReference type="EMBL" id="SVA66242.1"/>
    </source>
</evidence>
<feature type="domain" description="Pirin C-terminal" evidence="3">
    <location>
        <begin position="176"/>
        <end position="277"/>
    </location>
</feature>
<comment type="similarity">
    <text evidence="1">Belongs to the pirin family.</text>
</comment>
<dbReference type="Gene3D" id="2.60.120.10">
    <property type="entry name" value="Jelly Rolls"/>
    <property type="match status" value="2"/>
</dbReference>
<dbReference type="Pfam" id="PF05726">
    <property type="entry name" value="Pirin_C"/>
    <property type="match status" value="1"/>
</dbReference>
<dbReference type="SUPFAM" id="SSF51182">
    <property type="entry name" value="RmlC-like cupins"/>
    <property type="match status" value="1"/>
</dbReference>
<protein>
    <recommendedName>
        <fullName evidence="5">Pirin N-terminal domain-containing protein</fullName>
    </recommendedName>
</protein>
<dbReference type="Pfam" id="PF02678">
    <property type="entry name" value="Pirin"/>
    <property type="match status" value="1"/>
</dbReference>
<sequence>MSKSTRPITSVIEGIQTSDGAGVKLKRIIGSPELDTLDPFLLLDEFKNDDPKAYGSGFPPHPHRGFETVTYMLHGNFRHKDSVGNEGLLTDGSVQWMTAGRGVIHSEMPEQTEGLVWGFQLWINLPKKLKMVEPAYQDIPSDAIPEIVRDGTTVKVIAGKLGEQEGPAQTKIGALYLDIYLQGESDFVAPIPEGWNGFLYVYEGSVESGDGTTVGTGHLAVLGTEGEVRLTGGSGGTRTLLVAGEPINEPIARGGPFVMNTRGEVLQAFEDYQNGVFDKAVS</sequence>
<dbReference type="InterPro" id="IPR003829">
    <property type="entry name" value="Pirin_N_dom"/>
</dbReference>